<dbReference type="EMBL" id="JASBNA010000038">
    <property type="protein sequence ID" value="KAK7681915.1"/>
    <property type="molecule type" value="Genomic_DNA"/>
</dbReference>
<keyword evidence="1" id="KW-1133">Transmembrane helix</keyword>
<sequence>MSSDPSPDPIDVFYQHKALSYVAAATASLLAYDIVLGLLDDIRILAVRFPKLPDMIYILSRYLVLLPWVRSPQAALALQVRYGVLQQYDIISPNI</sequence>
<evidence type="ECO:0000313" key="2">
    <source>
        <dbReference type="EMBL" id="KAK7681915.1"/>
    </source>
</evidence>
<protein>
    <submittedName>
        <fullName evidence="2">Uncharacterized protein</fullName>
    </submittedName>
</protein>
<evidence type="ECO:0000256" key="1">
    <source>
        <dbReference type="SAM" id="Phobius"/>
    </source>
</evidence>
<accession>A0AAW0FKG7</accession>
<evidence type="ECO:0000313" key="3">
    <source>
        <dbReference type="Proteomes" id="UP001385951"/>
    </source>
</evidence>
<reference evidence="2 3" key="1">
    <citation type="submission" date="2022-09" db="EMBL/GenBank/DDBJ databases">
        <authorList>
            <person name="Palmer J.M."/>
        </authorList>
    </citation>
    <scope>NUCLEOTIDE SEQUENCE [LARGE SCALE GENOMIC DNA]</scope>
    <source>
        <strain evidence="2 3">DSM 7382</strain>
    </source>
</reference>
<gene>
    <name evidence="2" type="ORF">QCA50_014877</name>
</gene>
<dbReference type="Proteomes" id="UP001385951">
    <property type="component" value="Unassembled WGS sequence"/>
</dbReference>
<dbReference type="AlphaFoldDB" id="A0AAW0FKG7"/>
<name>A0AAW0FKG7_9APHY</name>
<comment type="caution">
    <text evidence="2">The sequence shown here is derived from an EMBL/GenBank/DDBJ whole genome shotgun (WGS) entry which is preliminary data.</text>
</comment>
<feature type="transmembrane region" description="Helical" evidence="1">
    <location>
        <begin position="20"/>
        <end position="39"/>
    </location>
</feature>
<proteinExistence type="predicted"/>
<keyword evidence="3" id="KW-1185">Reference proteome</keyword>
<keyword evidence="1" id="KW-0812">Transmembrane</keyword>
<organism evidence="2 3">
    <name type="scientific">Cerrena zonata</name>
    <dbReference type="NCBI Taxonomy" id="2478898"/>
    <lineage>
        <taxon>Eukaryota</taxon>
        <taxon>Fungi</taxon>
        <taxon>Dikarya</taxon>
        <taxon>Basidiomycota</taxon>
        <taxon>Agaricomycotina</taxon>
        <taxon>Agaricomycetes</taxon>
        <taxon>Polyporales</taxon>
        <taxon>Cerrenaceae</taxon>
        <taxon>Cerrena</taxon>
    </lineage>
</organism>
<keyword evidence="1" id="KW-0472">Membrane</keyword>